<proteinExistence type="predicted"/>
<evidence type="ECO:0000313" key="2">
    <source>
        <dbReference type="Proteomes" id="UP000257030"/>
    </source>
</evidence>
<sequence>MNLPNIISKLLKAQTEFDSHAYADCFTDTAVVLDEGKTHTGKTEIQNWINTANKEYKIVMKPLDYSEKDHILSAEISGTFPGSPLILKYDFELSEGLIESLKITG</sequence>
<reference evidence="1 2" key="1">
    <citation type="journal article" date="2010" name="Syst. Appl. Microbiol.">
        <title>Four new species of Chryseobacterium from the rhizosphere of coastal sand dune plants, Chryseobacterium elymi sp. nov., Chryseobacterium hagamense sp. nov., Chryseobacterium lathyri sp. nov. and Chryseobacterium rhizosphaerae sp. nov.</title>
        <authorList>
            <person name="Cho S.H."/>
            <person name="Lee K.S."/>
            <person name="Shin D.S."/>
            <person name="Han J.H."/>
            <person name="Park K.S."/>
            <person name="Lee C.H."/>
            <person name="Park K.H."/>
            <person name="Kim S.B."/>
        </authorList>
    </citation>
    <scope>NUCLEOTIDE SEQUENCE [LARGE SCALE GENOMIC DNA]</scope>
    <source>
        <strain evidence="1 2">KCTC 22547</strain>
    </source>
</reference>
<dbReference type="EMBL" id="QNUH01000002">
    <property type="protein sequence ID" value="REC79941.1"/>
    <property type="molecule type" value="Genomic_DNA"/>
</dbReference>
<accession>A0A3D9DQ26</accession>
<keyword evidence="2" id="KW-1185">Reference proteome</keyword>
<dbReference type="RefSeq" id="WP_116010628.1">
    <property type="nucleotide sequence ID" value="NZ_QNUH01000002.1"/>
</dbReference>
<dbReference type="SUPFAM" id="SSF54427">
    <property type="entry name" value="NTF2-like"/>
    <property type="match status" value="1"/>
</dbReference>
<gene>
    <name evidence="1" type="ORF">DRF60_02870</name>
</gene>
<dbReference type="InterPro" id="IPR032710">
    <property type="entry name" value="NTF2-like_dom_sf"/>
</dbReference>
<evidence type="ECO:0000313" key="1">
    <source>
        <dbReference type="EMBL" id="REC79941.1"/>
    </source>
</evidence>
<dbReference type="AlphaFoldDB" id="A0A3D9DQ26"/>
<name>A0A3D9DQ26_9FLAO</name>
<comment type="caution">
    <text evidence="1">The sequence shown here is derived from an EMBL/GenBank/DDBJ whole genome shotgun (WGS) entry which is preliminary data.</text>
</comment>
<organism evidence="1 2">
    <name type="scientific">Chryseobacterium elymi</name>
    <dbReference type="NCBI Taxonomy" id="395936"/>
    <lineage>
        <taxon>Bacteria</taxon>
        <taxon>Pseudomonadati</taxon>
        <taxon>Bacteroidota</taxon>
        <taxon>Flavobacteriia</taxon>
        <taxon>Flavobacteriales</taxon>
        <taxon>Weeksellaceae</taxon>
        <taxon>Chryseobacterium group</taxon>
        <taxon>Chryseobacterium</taxon>
    </lineage>
</organism>
<protein>
    <submittedName>
        <fullName evidence="1">Nuclear transport factor 2 family protein</fullName>
    </submittedName>
</protein>
<dbReference type="Gene3D" id="3.10.450.50">
    <property type="match status" value="1"/>
</dbReference>
<dbReference type="Proteomes" id="UP000257030">
    <property type="component" value="Unassembled WGS sequence"/>
</dbReference>
<dbReference type="OrthoDB" id="8684708at2"/>